<dbReference type="EMBL" id="DS113367">
    <property type="protein sequence ID" value="EAY08949.1"/>
    <property type="molecule type" value="Genomic_DNA"/>
</dbReference>
<dbReference type="VEuPathDB" id="TrichDB:TVAGG3_0691470"/>
<dbReference type="GO" id="GO:0004842">
    <property type="term" value="F:ubiquitin-protein transferase activity"/>
    <property type="evidence" value="ECO:0007669"/>
    <property type="project" value="InterPro"/>
</dbReference>
<gene>
    <name evidence="1" type="ORF">TVAG_485960</name>
</gene>
<dbReference type="OrthoDB" id="2423195at2759"/>
<organism evidence="1 2">
    <name type="scientific">Trichomonas vaginalis (strain ATCC PRA-98 / G3)</name>
    <dbReference type="NCBI Taxonomy" id="412133"/>
    <lineage>
        <taxon>Eukaryota</taxon>
        <taxon>Metamonada</taxon>
        <taxon>Parabasalia</taxon>
        <taxon>Trichomonadida</taxon>
        <taxon>Trichomonadidae</taxon>
        <taxon>Trichomonas</taxon>
    </lineage>
</organism>
<dbReference type="PANTHER" id="PTHR22605">
    <property type="entry name" value="RZ-TYPE DOMAIN-CONTAINING PROTEIN"/>
    <property type="match status" value="1"/>
</dbReference>
<evidence type="ECO:0000313" key="1">
    <source>
        <dbReference type="EMBL" id="EAY08949.1"/>
    </source>
</evidence>
<reference evidence="1" key="1">
    <citation type="submission" date="2006-10" db="EMBL/GenBank/DDBJ databases">
        <authorList>
            <person name="Amadeo P."/>
            <person name="Zhao Q."/>
            <person name="Wortman J."/>
            <person name="Fraser-Liggett C."/>
            <person name="Carlton J."/>
        </authorList>
    </citation>
    <scope>NUCLEOTIDE SEQUENCE</scope>
    <source>
        <strain evidence="1">G3</strain>
    </source>
</reference>
<keyword evidence="2" id="KW-1185">Reference proteome</keyword>
<dbReference type="InterPro" id="IPR031248">
    <property type="entry name" value="RNF213"/>
</dbReference>
<dbReference type="InParanoid" id="A2EEE3"/>
<dbReference type="KEGG" id="tva:4766853"/>
<proteinExistence type="predicted"/>
<dbReference type="AlphaFoldDB" id="A2EEE3"/>
<reference evidence="1" key="2">
    <citation type="journal article" date="2007" name="Science">
        <title>Draft genome sequence of the sexually transmitted pathogen Trichomonas vaginalis.</title>
        <authorList>
            <person name="Carlton J.M."/>
            <person name="Hirt R.P."/>
            <person name="Silva J.C."/>
            <person name="Delcher A.L."/>
            <person name="Schatz M."/>
            <person name="Zhao Q."/>
            <person name="Wortman J.R."/>
            <person name="Bidwell S.L."/>
            <person name="Alsmark U.C.M."/>
            <person name="Besteiro S."/>
            <person name="Sicheritz-Ponten T."/>
            <person name="Noel C.J."/>
            <person name="Dacks J.B."/>
            <person name="Foster P.G."/>
            <person name="Simillion C."/>
            <person name="Van de Peer Y."/>
            <person name="Miranda-Saavedra D."/>
            <person name="Barton G.J."/>
            <person name="Westrop G.D."/>
            <person name="Mueller S."/>
            <person name="Dessi D."/>
            <person name="Fiori P.L."/>
            <person name="Ren Q."/>
            <person name="Paulsen I."/>
            <person name="Zhang H."/>
            <person name="Bastida-Corcuera F.D."/>
            <person name="Simoes-Barbosa A."/>
            <person name="Brown M.T."/>
            <person name="Hayes R.D."/>
            <person name="Mukherjee M."/>
            <person name="Okumura C.Y."/>
            <person name="Schneider R."/>
            <person name="Smith A.J."/>
            <person name="Vanacova S."/>
            <person name="Villalvazo M."/>
            <person name="Haas B.J."/>
            <person name="Pertea M."/>
            <person name="Feldblyum T.V."/>
            <person name="Utterback T.R."/>
            <person name="Shu C.L."/>
            <person name="Osoegawa K."/>
            <person name="de Jong P.J."/>
            <person name="Hrdy I."/>
            <person name="Horvathova L."/>
            <person name="Zubacova Z."/>
            <person name="Dolezal P."/>
            <person name="Malik S.B."/>
            <person name="Logsdon J.M. Jr."/>
            <person name="Henze K."/>
            <person name="Gupta A."/>
            <person name="Wang C.C."/>
            <person name="Dunne R.L."/>
            <person name="Upcroft J.A."/>
            <person name="Upcroft P."/>
            <person name="White O."/>
            <person name="Salzberg S.L."/>
            <person name="Tang P."/>
            <person name="Chiu C.-H."/>
            <person name="Lee Y.-S."/>
            <person name="Embley T.M."/>
            <person name="Coombs G.H."/>
            <person name="Mottram J.C."/>
            <person name="Tachezy J."/>
            <person name="Fraser-Liggett C.M."/>
            <person name="Johnson P.J."/>
        </authorList>
    </citation>
    <scope>NUCLEOTIDE SEQUENCE [LARGE SCALE GENOMIC DNA]</scope>
    <source>
        <strain evidence="1">G3</strain>
    </source>
</reference>
<sequence>MREIFMKKEKNISFIVAANPLINSNEISKKLSLIGNKQFISMPTKSINFMDLQTSEEKELFRINHFNYTYKVRDIPEMIEFAIIEYEINLNDEDEKQCMMTIIETELTKNYGDDDTTTKQKRKKNDGFSANLESKQRFVIQDCIWELYKVIYNIIREKAAISYRNAIHFSHIFKLVYKQTGNFELALSVGIYMRFILPYTTNAEFIDDKDDKDDKSSNFTINNLKKYWEFSNLFDEKDKDKDVEERNFRADFVQFLNPGFAKIDNKAEYLQNGENKMLNVDVQGYITHEANKILNKAFKDHLNKNYNFDIQKKMYEYSFAQCYKYIPEPKILKLNSIMFNLAALDIGYNIFHYMHELLPILLIAKPGTAKSLAVEYFKIYHYKPVTNETSNEPGESNDFYCSTFLTSIISQTSCLESHFYDCMRHHHRDNQVRLYTAMVFLDELGFGISIQACTSKNSIISLIKVFITRSKQINKIQDYQMIFQTSQKSSKKFSLSEHLITKSTTLL</sequence>
<accession>A2EEE3</accession>
<name>A2EEE3_TRIV3</name>
<evidence type="ECO:0000313" key="2">
    <source>
        <dbReference type="Proteomes" id="UP000001542"/>
    </source>
</evidence>
<dbReference type="GO" id="GO:0016887">
    <property type="term" value="F:ATP hydrolysis activity"/>
    <property type="evidence" value="ECO:0007669"/>
    <property type="project" value="InterPro"/>
</dbReference>
<dbReference type="PANTHER" id="PTHR22605:SF1">
    <property type="entry name" value="RZ-TYPE DOMAIN-CONTAINING PROTEIN"/>
    <property type="match status" value="1"/>
</dbReference>
<dbReference type="Proteomes" id="UP000001542">
    <property type="component" value="Unassembled WGS sequence"/>
</dbReference>
<protein>
    <submittedName>
        <fullName evidence="1">Uncharacterized protein</fullName>
    </submittedName>
</protein>
<dbReference type="VEuPathDB" id="TrichDB:TVAG_485960"/>